<evidence type="ECO:0000313" key="3">
    <source>
        <dbReference type="EMBL" id="KAE9400748.1"/>
    </source>
</evidence>
<gene>
    <name evidence="3" type="ORF">BT96DRAFT_1018574</name>
</gene>
<evidence type="ECO:0000256" key="2">
    <source>
        <dbReference type="SAM" id="MobiDB-lite"/>
    </source>
</evidence>
<dbReference type="Pfam" id="PF09184">
    <property type="entry name" value="PPP4R2"/>
    <property type="match status" value="1"/>
</dbReference>
<dbReference type="PANTHER" id="PTHR16487:SF0">
    <property type="entry name" value="PROTEIN PHOSPHATASE 4 REGULATORY SUBUNIT 2-RELATED"/>
    <property type="match status" value="1"/>
</dbReference>
<accession>A0A6A4HTW3</accession>
<sequence length="303" mass="33315">MSSDALPAQFEWNSDHDNVLKEIADTDTVDVEWELLRNIIKHKIEKNISMFLASATPPPPPPSFTPVVLPNGGLRLPPFPPRQHGNINMIDAPQSYINEEQANVMKGYVFAQLDFFDSDPPFTIQRVCELCIEPKKHYKSVGKYLRAVEKSMLVTSTWSEFPPLTEQERDVNIRNIFSSGSEPLSVPNTPLFSPVPFLHGDARRSKSQSPPPSPLALSSAGPTSGGHPETLSLEPPVLGMVDELDDPNPGHMSEHPTALTAVTTVDDGKEGAPIVQSLETRFVKAEDEDNAMAVDDNKENQSA</sequence>
<dbReference type="GO" id="GO:0005634">
    <property type="term" value="C:nucleus"/>
    <property type="evidence" value="ECO:0007669"/>
    <property type="project" value="TreeGrafter"/>
</dbReference>
<reference evidence="3" key="1">
    <citation type="journal article" date="2019" name="Environ. Microbiol.">
        <title>Fungal ecological strategies reflected in gene transcription - a case study of two litter decomposers.</title>
        <authorList>
            <person name="Barbi F."/>
            <person name="Kohler A."/>
            <person name="Barry K."/>
            <person name="Baskaran P."/>
            <person name="Daum C."/>
            <person name="Fauchery L."/>
            <person name="Ihrmark K."/>
            <person name="Kuo A."/>
            <person name="LaButti K."/>
            <person name="Lipzen A."/>
            <person name="Morin E."/>
            <person name="Grigoriev I.V."/>
            <person name="Henrissat B."/>
            <person name="Lindahl B."/>
            <person name="Martin F."/>
        </authorList>
    </citation>
    <scope>NUCLEOTIDE SEQUENCE</scope>
    <source>
        <strain evidence="3">JB14</strain>
    </source>
</reference>
<dbReference type="GO" id="GO:0005737">
    <property type="term" value="C:cytoplasm"/>
    <property type="evidence" value="ECO:0007669"/>
    <property type="project" value="TreeGrafter"/>
</dbReference>
<organism evidence="3 4">
    <name type="scientific">Gymnopus androsaceus JB14</name>
    <dbReference type="NCBI Taxonomy" id="1447944"/>
    <lineage>
        <taxon>Eukaryota</taxon>
        <taxon>Fungi</taxon>
        <taxon>Dikarya</taxon>
        <taxon>Basidiomycota</taxon>
        <taxon>Agaricomycotina</taxon>
        <taxon>Agaricomycetes</taxon>
        <taxon>Agaricomycetidae</taxon>
        <taxon>Agaricales</taxon>
        <taxon>Marasmiineae</taxon>
        <taxon>Omphalotaceae</taxon>
        <taxon>Gymnopus</taxon>
    </lineage>
</organism>
<dbReference type="GO" id="GO:0019888">
    <property type="term" value="F:protein phosphatase regulator activity"/>
    <property type="evidence" value="ECO:0007669"/>
    <property type="project" value="InterPro"/>
</dbReference>
<dbReference type="Proteomes" id="UP000799118">
    <property type="component" value="Unassembled WGS sequence"/>
</dbReference>
<evidence type="ECO:0008006" key="5">
    <source>
        <dbReference type="Google" id="ProtNLM"/>
    </source>
</evidence>
<evidence type="ECO:0000256" key="1">
    <source>
        <dbReference type="ARBA" id="ARBA00009207"/>
    </source>
</evidence>
<dbReference type="InterPro" id="IPR015267">
    <property type="entry name" value="PPP4R2"/>
</dbReference>
<proteinExistence type="inferred from homology"/>
<name>A0A6A4HTW3_9AGAR</name>
<dbReference type="EMBL" id="ML769453">
    <property type="protein sequence ID" value="KAE9400748.1"/>
    <property type="molecule type" value="Genomic_DNA"/>
</dbReference>
<keyword evidence="4" id="KW-1185">Reference proteome</keyword>
<protein>
    <recommendedName>
        <fullName evidence="5">PPP4R2-domain-containing protein</fullName>
    </recommendedName>
</protein>
<feature type="region of interest" description="Disordered" evidence="2">
    <location>
        <begin position="195"/>
        <end position="234"/>
    </location>
</feature>
<dbReference type="OrthoDB" id="341898at2759"/>
<dbReference type="PANTHER" id="PTHR16487">
    <property type="entry name" value="PPP4R2-RELATED PROTEIN"/>
    <property type="match status" value="1"/>
</dbReference>
<dbReference type="GO" id="GO:0030289">
    <property type="term" value="C:protein phosphatase 4 complex"/>
    <property type="evidence" value="ECO:0007669"/>
    <property type="project" value="InterPro"/>
</dbReference>
<evidence type="ECO:0000313" key="4">
    <source>
        <dbReference type="Proteomes" id="UP000799118"/>
    </source>
</evidence>
<comment type="similarity">
    <text evidence="1">Belongs to the PPP4R2 family.</text>
</comment>
<dbReference type="AlphaFoldDB" id="A0A6A4HTW3"/>